<evidence type="ECO:0008006" key="3">
    <source>
        <dbReference type="Google" id="ProtNLM"/>
    </source>
</evidence>
<evidence type="ECO:0000313" key="1">
    <source>
        <dbReference type="EMBL" id="KAL1265648.1"/>
    </source>
</evidence>
<evidence type="ECO:0000313" key="2">
    <source>
        <dbReference type="Proteomes" id="UP001558613"/>
    </source>
</evidence>
<dbReference type="EMBL" id="JAYMGO010000011">
    <property type="protein sequence ID" value="KAL1265648.1"/>
    <property type="molecule type" value="Genomic_DNA"/>
</dbReference>
<keyword evidence="2" id="KW-1185">Reference proteome</keyword>
<organism evidence="1 2">
    <name type="scientific">Cirrhinus molitorella</name>
    <name type="common">mud carp</name>
    <dbReference type="NCBI Taxonomy" id="172907"/>
    <lineage>
        <taxon>Eukaryota</taxon>
        <taxon>Metazoa</taxon>
        <taxon>Chordata</taxon>
        <taxon>Craniata</taxon>
        <taxon>Vertebrata</taxon>
        <taxon>Euteleostomi</taxon>
        <taxon>Actinopterygii</taxon>
        <taxon>Neopterygii</taxon>
        <taxon>Teleostei</taxon>
        <taxon>Ostariophysi</taxon>
        <taxon>Cypriniformes</taxon>
        <taxon>Cyprinidae</taxon>
        <taxon>Labeoninae</taxon>
        <taxon>Labeonini</taxon>
        <taxon>Cirrhinus</taxon>
    </lineage>
</organism>
<proteinExistence type="predicted"/>
<gene>
    <name evidence="1" type="ORF">QQF64_003675</name>
</gene>
<sequence>MLGTCLRVWAVRYCSLSWFFSPSSSSNHNHSLSLVLVLFSFSFSLPPSFSFCSTSAHLLHSLFRSSLLQNGAVLSGHAASMAEKASGGQ</sequence>
<reference evidence="1 2" key="1">
    <citation type="submission" date="2023-09" db="EMBL/GenBank/DDBJ databases">
        <authorList>
            <person name="Wang M."/>
        </authorList>
    </citation>
    <scope>NUCLEOTIDE SEQUENCE [LARGE SCALE GENOMIC DNA]</scope>
    <source>
        <strain evidence="1">GT-2023</strain>
        <tissue evidence="1">Liver</tissue>
    </source>
</reference>
<accession>A0ABR3MLZ3</accession>
<protein>
    <recommendedName>
        <fullName evidence="3">Secreted protein</fullName>
    </recommendedName>
</protein>
<dbReference type="Proteomes" id="UP001558613">
    <property type="component" value="Unassembled WGS sequence"/>
</dbReference>
<name>A0ABR3MLZ3_9TELE</name>
<comment type="caution">
    <text evidence="1">The sequence shown here is derived from an EMBL/GenBank/DDBJ whole genome shotgun (WGS) entry which is preliminary data.</text>
</comment>